<dbReference type="HOGENOM" id="CLU_037715_0_0_7"/>
<dbReference type="NCBIfam" id="NF041060">
    <property type="entry name" value="DpdB"/>
    <property type="match status" value="1"/>
</dbReference>
<dbReference type="NCBIfam" id="TIGR03187">
    <property type="entry name" value="DGQHR"/>
    <property type="match status" value="1"/>
</dbReference>
<keyword evidence="2" id="KW-1185">Reference proteome</keyword>
<evidence type="ECO:0000313" key="1">
    <source>
        <dbReference type="EMBL" id="ADO74649.1"/>
    </source>
</evidence>
<gene>
    <name evidence="1" type="ordered locus">STAUR_6893</name>
</gene>
<reference evidence="1 2" key="1">
    <citation type="journal article" date="2011" name="Mol. Biol. Evol.">
        <title>Comparative genomic analysis of fruiting body formation in Myxococcales.</title>
        <authorList>
            <person name="Huntley S."/>
            <person name="Hamann N."/>
            <person name="Wegener-Feldbrugge S."/>
            <person name="Treuner-Lange A."/>
            <person name="Kube M."/>
            <person name="Reinhardt R."/>
            <person name="Klages S."/>
            <person name="Muller R."/>
            <person name="Ronning C.M."/>
            <person name="Nierman W.C."/>
            <person name="Sogaard-Andersen L."/>
        </authorList>
    </citation>
    <scope>NUCLEOTIDE SEQUENCE [LARGE SCALE GENOMIC DNA]</scope>
    <source>
        <strain evidence="1 2">DW4/3-1</strain>
    </source>
</reference>
<dbReference type="STRING" id="378806.STAUR_6893"/>
<dbReference type="KEGG" id="sur:STAUR_6893"/>
<organism evidence="1 2">
    <name type="scientific">Stigmatella aurantiaca (strain DW4/3-1)</name>
    <dbReference type="NCBI Taxonomy" id="378806"/>
    <lineage>
        <taxon>Bacteria</taxon>
        <taxon>Pseudomonadati</taxon>
        <taxon>Myxococcota</taxon>
        <taxon>Myxococcia</taxon>
        <taxon>Myxococcales</taxon>
        <taxon>Cystobacterineae</taxon>
        <taxon>Archangiaceae</taxon>
        <taxon>Stigmatella</taxon>
    </lineage>
</organism>
<dbReference type="AlphaFoldDB" id="E3FUF1"/>
<proteinExistence type="predicted"/>
<dbReference type="EMBL" id="CP002271">
    <property type="protein sequence ID" value="ADO74649.1"/>
    <property type="molecule type" value="Genomic_DNA"/>
</dbReference>
<protein>
    <submittedName>
        <fullName evidence="1">Conserved uncharacterized protein</fullName>
    </submittedName>
</protein>
<evidence type="ECO:0000313" key="2">
    <source>
        <dbReference type="Proteomes" id="UP000001351"/>
    </source>
</evidence>
<accession>E3FUF1</accession>
<dbReference type="Pfam" id="PF14072">
    <property type="entry name" value="DndB"/>
    <property type="match status" value="1"/>
</dbReference>
<dbReference type="CDD" id="cd16413">
    <property type="entry name" value="DGQHR_domain"/>
    <property type="match status" value="1"/>
</dbReference>
<sequence>MDGKLLQDFVTVSRVRRDDEQELSGYQRPEALAHIQEIRAYLEAPSPMIPNSIVLAFDSRVRFEPDKGKTAFPYVRTGTVVIPLAKDISDSDKPGFVVDGQQRLAAIRDADISRFPIFVTAFITNDVRQQTEQFILVNSTKPLPKGLIYELLPSTDAQLPSPLHRRKLPALLMERLNLDADSPLAGRIRTTTNPTGTIKDNSILKMIENSLSDGVLFHFLRPQTALGADVAPMLEILHHFWAAVARVFHAAWGLPPKQSRLMHGAGIISLGHVMDAISYRLRNVSIPTEAQYIEELMPLKAITHWTGGSWNFGNGERRKWNNLQNTPGDIELLSKYLCAPYQKQASK</sequence>
<dbReference type="Proteomes" id="UP000001351">
    <property type="component" value="Chromosome"/>
</dbReference>
<dbReference type="InterPro" id="IPR017601">
    <property type="entry name" value="DGQHR-contain_dom"/>
</dbReference>
<dbReference type="eggNOG" id="ENOG502Z7VR">
    <property type="taxonomic scope" value="Bacteria"/>
</dbReference>
<name>E3FUF1_STIAD</name>
<dbReference type="InterPro" id="IPR017642">
    <property type="entry name" value="DNA_S_mod_DndB"/>
</dbReference>